<dbReference type="PANTHER" id="PTHR22916:SF67">
    <property type="entry name" value="COLANIC ACID BIOSYNTHESIS GLYCOSYL TRANSFERASE WCAE-RELATED"/>
    <property type="match status" value="1"/>
</dbReference>
<dbReference type="Proteomes" id="UP000182412">
    <property type="component" value="Unassembled WGS sequence"/>
</dbReference>
<organism evidence="2 3">
    <name type="scientific">Selenomonas ruminantium</name>
    <dbReference type="NCBI Taxonomy" id="971"/>
    <lineage>
        <taxon>Bacteria</taxon>
        <taxon>Bacillati</taxon>
        <taxon>Bacillota</taxon>
        <taxon>Negativicutes</taxon>
        <taxon>Selenomonadales</taxon>
        <taxon>Selenomonadaceae</taxon>
        <taxon>Selenomonas</taxon>
    </lineage>
</organism>
<dbReference type="GO" id="GO:0016740">
    <property type="term" value="F:transferase activity"/>
    <property type="evidence" value="ECO:0007669"/>
    <property type="project" value="UniProtKB-KW"/>
</dbReference>
<dbReference type="AlphaFoldDB" id="A0A1H0NYB1"/>
<sequence length="285" mass="32952">MEVSNEYKYKITIITATYNSAITLEQTVASVAQQDYPNIEYIIVDGKSIDGTLDIIRKYEDKINLKWISEPDKGIYDAFNKGVDMATGDYIYFLGSDDALCNAHIISDIVAHIEADTDVLSAAIIVVDEKSKKCYPTYNHHALNKEKYIGGPIPHQGMFVRTSVVKKYKFDSSYTIAADYKFFLQCYYNDVVKFKFIDEPVAFFANNGTSSNLEECFKENNRIYNELQVPFQNSIVFNLKKYMKIVLLNIHLLPWFTRLKRQRKIKSLKTKHTCDNKICRWCGRL</sequence>
<dbReference type="OrthoDB" id="396512at2"/>
<dbReference type="CDD" id="cd06433">
    <property type="entry name" value="GT_2_WfgS_like"/>
    <property type="match status" value="1"/>
</dbReference>
<dbReference type="PANTHER" id="PTHR22916">
    <property type="entry name" value="GLYCOSYLTRANSFERASE"/>
    <property type="match status" value="1"/>
</dbReference>
<dbReference type="RefSeq" id="WP_074571387.1">
    <property type="nucleotide sequence ID" value="NZ_FNJQ01000004.1"/>
</dbReference>
<dbReference type="SUPFAM" id="SSF53448">
    <property type="entry name" value="Nucleotide-diphospho-sugar transferases"/>
    <property type="match status" value="1"/>
</dbReference>
<gene>
    <name evidence="2" type="ORF">SAMN05216366_10427</name>
</gene>
<keyword evidence="2" id="KW-0808">Transferase</keyword>
<dbReference type="InterPro" id="IPR001173">
    <property type="entry name" value="Glyco_trans_2-like"/>
</dbReference>
<evidence type="ECO:0000313" key="3">
    <source>
        <dbReference type="Proteomes" id="UP000182412"/>
    </source>
</evidence>
<evidence type="ECO:0000259" key="1">
    <source>
        <dbReference type="Pfam" id="PF00535"/>
    </source>
</evidence>
<protein>
    <submittedName>
        <fullName evidence="2">Glycosyl transferase family 2</fullName>
    </submittedName>
</protein>
<evidence type="ECO:0000313" key="2">
    <source>
        <dbReference type="EMBL" id="SDO97526.1"/>
    </source>
</evidence>
<dbReference type="Gene3D" id="3.90.550.10">
    <property type="entry name" value="Spore Coat Polysaccharide Biosynthesis Protein SpsA, Chain A"/>
    <property type="match status" value="1"/>
</dbReference>
<reference evidence="2 3" key="1">
    <citation type="submission" date="2016-10" db="EMBL/GenBank/DDBJ databases">
        <authorList>
            <person name="de Groot N.N."/>
        </authorList>
    </citation>
    <scope>NUCLEOTIDE SEQUENCE [LARGE SCALE GENOMIC DNA]</scope>
    <source>
        <strain evidence="2 3">S137</strain>
    </source>
</reference>
<accession>A0A1H0NYB1</accession>
<name>A0A1H0NYB1_SELRU</name>
<dbReference type="EMBL" id="FNJQ01000004">
    <property type="protein sequence ID" value="SDO97526.1"/>
    <property type="molecule type" value="Genomic_DNA"/>
</dbReference>
<proteinExistence type="predicted"/>
<feature type="domain" description="Glycosyltransferase 2-like" evidence="1">
    <location>
        <begin position="12"/>
        <end position="163"/>
    </location>
</feature>
<dbReference type="Pfam" id="PF00535">
    <property type="entry name" value="Glycos_transf_2"/>
    <property type="match status" value="1"/>
</dbReference>
<dbReference type="InterPro" id="IPR029044">
    <property type="entry name" value="Nucleotide-diphossugar_trans"/>
</dbReference>